<reference evidence="12 13" key="1">
    <citation type="submission" date="2019-08" db="EMBL/GenBank/DDBJ databases">
        <title>In-depth cultivation of the pig gut microbiome towards novel bacterial diversity and tailored functional studies.</title>
        <authorList>
            <person name="Wylensek D."/>
            <person name="Hitch T.C.A."/>
            <person name="Clavel T."/>
        </authorList>
    </citation>
    <scope>NUCLEOTIDE SEQUENCE [LARGE SCALE GENOMIC DNA]</scope>
    <source>
        <strain evidence="12 13">WCA-MUC-591-APC-4B</strain>
    </source>
</reference>
<proteinExistence type="inferred from homology"/>
<dbReference type="InterPro" id="IPR057258">
    <property type="entry name" value="Ribosomal_uS3"/>
</dbReference>
<evidence type="ECO:0000256" key="2">
    <source>
        <dbReference type="ARBA" id="ARBA00022730"/>
    </source>
</evidence>
<dbReference type="GO" id="GO:0022627">
    <property type="term" value="C:cytosolic small ribosomal subunit"/>
    <property type="evidence" value="ECO:0007669"/>
    <property type="project" value="TreeGrafter"/>
</dbReference>
<dbReference type="Gene3D" id="3.30.300.20">
    <property type="match status" value="1"/>
</dbReference>
<dbReference type="PANTHER" id="PTHR11760:SF19">
    <property type="entry name" value="SMALL RIBOSOMAL SUBUNIT PROTEIN US3C"/>
    <property type="match status" value="1"/>
</dbReference>
<evidence type="ECO:0000256" key="9">
    <source>
        <dbReference type="RuleBase" id="RU003624"/>
    </source>
</evidence>
<evidence type="ECO:0000313" key="13">
    <source>
        <dbReference type="Proteomes" id="UP000469424"/>
    </source>
</evidence>
<dbReference type="FunFam" id="3.30.300.20:FF:000001">
    <property type="entry name" value="30S ribosomal protein S3"/>
    <property type="match status" value="1"/>
</dbReference>
<evidence type="ECO:0000256" key="1">
    <source>
        <dbReference type="ARBA" id="ARBA00010761"/>
    </source>
</evidence>
<feature type="compositionally biased region" description="Basic residues" evidence="10">
    <location>
        <begin position="228"/>
        <end position="244"/>
    </location>
</feature>
<dbReference type="InterPro" id="IPR015946">
    <property type="entry name" value="KH_dom-like_a/b"/>
</dbReference>
<comment type="similarity">
    <text evidence="1 8 9">Belongs to the universal ribosomal protein uS3 family.</text>
</comment>
<sequence>MGQKVNPHGLRVGVNKDWNSKWYAGKNDFADFLIEDQQIRNYVKKTLYAAGVASVVVERPAADKVRVVILAARPGMVIGRAGDGVEELKKSIVKMTGKTVEISIEEVRRSELDAQLTAESIAQALERRVSFRRAMKQAIQRTMKANAKGIKVLCSGRLGGAEIARSEKYSEGNVPLHTLRADIDYGFAEADTTYGKIGVKVWINHGEILDKGLKDAIPESTTNDRRDRKSRRNEKRDRKKSFGNRRRDSREARPEVKPATTRVRKAPKVEAPAPEAVTEEVQTESTEA</sequence>
<dbReference type="InterPro" id="IPR005704">
    <property type="entry name" value="Ribosomal_uS3_bac-typ"/>
</dbReference>
<evidence type="ECO:0000256" key="10">
    <source>
        <dbReference type="SAM" id="MobiDB-lite"/>
    </source>
</evidence>
<dbReference type="PANTHER" id="PTHR11760">
    <property type="entry name" value="30S/40S RIBOSOMAL PROTEIN S3"/>
    <property type="match status" value="1"/>
</dbReference>
<dbReference type="InterPro" id="IPR009019">
    <property type="entry name" value="KH_sf_prok-type"/>
</dbReference>
<comment type="subunit">
    <text evidence="8">Part of the 30S ribosomal subunit. Forms a tight complex with proteins S10 and S14.</text>
</comment>
<keyword evidence="2 8" id="KW-0699">rRNA-binding</keyword>
<dbReference type="GO" id="GO:0006412">
    <property type="term" value="P:translation"/>
    <property type="evidence" value="ECO:0007669"/>
    <property type="project" value="UniProtKB-UniRule"/>
</dbReference>
<dbReference type="InterPro" id="IPR001351">
    <property type="entry name" value="Ribosomal_uS3_C"/>
</dbReference>
<evidence type="ECO:0000259" key="11">
    <source>
        <dbReference type="PROSITE" id="PS50823"/>
    </source>
</evidence>
<dbReference type="SUPFAM" id="SSF54821">
    <property type="entry name" value="Ribosomal protein S3 C-terminal domain"/>
    <property type="match status" value="1"/>
</dbReference>
<dbReference type="RefSeq" id="WP_154554948.1">
    <property type="nucleotide sequence ID" value="NZ_JAQXUZ010000016.1"/>
</dbReference>
<keyword evidence="13" id="KW-1185">Reference proteome</keyword>
<dbReference type="PROSITE" id="PS50823">
    <property type="entry name" value="KH_TYPE_2"/>
    <property type="match status" value="1"/>
</dbReference>
<dbReference type="SMART" id="SM00322">
    <property type="entry name" value="KH"/>
    <property type="match status" value="1"/>
</dbReference>
<dbReference type="GO" id="GO:0003729">
    <property type="term" value="F:mRNA binding"/>
    <property type="evidence" value="ECO:0007669"/>
    <property type="project" value="UniProtKB-UniRule"/>
</dbReference>
<evidence type="ECO:0000256" key="7">
    <source>
        <dbReference type="ARBA" id="ARBA00035257"/>
    </source>
</evidence>
<dbReference type="AlphaFoldDB" id="A0A6N7XMU6"/>
<dbReference type="HAMAP" id="MF_01309_B">
    <property type="entry name" value="Ribosomal_uS3_B"/>
    <property type="match status" value="1"/>
</dbReference>
<dbReference type="CDD" id="cd02412">
    <property type="entry name" value="KH-II_30S_S3"/>
    <property type="match status" value="1"/>
</dbReference>
<keyword evidence="4 8" id="KW-0689">Ribosomal protein</keyword>
<dbReference type="FunFam" id="3.30.1140.32:FF:000002">
    <property type="entry name" value="30S ribosomal protein S3"/>
    <property type="match status" value="1"/>
</dbReference>
<dbReference type="InterPro" id="IPR018280">
    <property type="entry name" value="Ribosomal_uS3_CS"/>
</dbReference>
<gene>
    <name evidence="8 12" type="primary">rpsC</name>
    <name evidence="12" type="ORF">FYJ65_08720</name>
</gene>
<evidence type="ECO:0000256" key="6">
    <source>
        <dbReference type="ARBA" id="ARBA00024998"/>
    </source>
</evidence>
<evidence type="ECO:0000313" key="12">
    <source>
        <dbReference type="EMBL" id="MST71385.1"/>
    </source>
</evidence>
<feature type="compositionally biased region" description="Basic and acidic residues" evidence="10">
    <location>
        <begin position="217"/>
        <end position="227"/>
    </location>
</feature>
<comment type="function">
    <text evidence="6 8">Binds the lower part of the 30S subunit head. Binds mRNA in the 70S ribosome, positioning it for translation.</text>
</comment>
<organism evidence="12 13">
    <name type="scientific">Mogibacterium kristiansenii</name>
    <dbReference type="NCBI Taxonomy" id="2606708"/>
    <lineage>
        <taxon>Bacteria</taxon>
        <taxon>Bacillati</taxon>
        <taxon>Bacillota</taxon>
        <taxon>Clostridia</taxon>
        <taxon>Peptostreptococcales</taxon>
        <taxon>Anaerovoracaceae</taxon>
        <taxon>Mogibacterium</taxon>
    </lineage>
</organism>
<feature type="compositionally biased region" description="Basic and acidic residues" evidence="10">
    <location>
        <begin position="245"/>
        <end position="256"/>
    </location>
</feature>
<dbReference type="EMBL" id="VUNA01000023">
    <property type="protein sequence ID" value="MST71385.1"/>
    <property type="molecule type" value="Genomic_DNA"/>
</dbReference>
<dbReference type="NCBIfam" id="TIGR01009">
    <property type="entry name" value="rpsC_bact"/>
    <property type="match status" value="1"/>
</dbReference>
<dbReference type="Pfam" id="PF00189">
    <property type="entry name" value="Ribosomal_S3_C"/>
    <property type="match status" value="1"/>
</dbReference>
<protein>
    <recommendedName>
        <fullName evidence="7 8">Small ribosomal subunit protein uS3</fullName>
    </recommendedName>
</protein>
<dbReference type="GO" id="GO:0019843">
    <property type="term" value="F:rRNA binding"/>
    <property type="evidence" value="ECO:0007669"/>
    <property type="project" value="UniProtKB-UniRule"/>
</dbReference>
<keyword evidence="5 8" id="KW-0687">Ribonucleoprotein</keyword>
<feature type="region of interest" description="Disordered" evidence="10">
    <location>
        <begin position="217"/>
        <end position="288"/>
    </location>
</feature>
<dbReference type="Pfam" id="PF07650">
    <property type="entry name" value="KH_2"/>
    <property type="match status" value="1"/>
</dbReference>
<accession>A0A6N7XMU6</accession>
<dbReference type="GO" id="GO:0003735">
    <property type="term" value="F:structural constituent of ribosome"/>
    <property type="evidence" value="ECO:0007669"/>
    <property type="project" value="InterPro"/>
</dbReference>
<dbReference type="Proteomes" id="UP000469424">
    <property type="component" value="Unassembled WGS sequence"/>
</dbReference>
<evidence type="ECO:0000256" key="3">
    <source>
        <dbReference type="ARBA" id="ARBA00022884"/>
    </source>
</evidence>
<evidence type="ECO:0000256" key="5">
    <source>
        <dbReference type="ARBA" id="ARBA00023274"/>
    </source>
</evidence>
<dbReference type="SUPFAM" id="SSF54814">
    <property type="entry name" value="Prokaryotic type KH domain (KH-domain type II)"/>
    <property type="match status" value="1"/>
</dbReference>
<dbReference type="InterPro" id="IPR004087">
    <property type="entry name" value="KH_dom"/>
</dbReference>
<keyword evidence="3 8" id="KW-0694">RNA-binding</keyword>
<feature type="compositionally biased region" description="Acidic residues" evidence="10">
    <location>
        <begin position="277"/>
        <end position="288"/>
    </location>
</feature>
<evidence type="ECO:0000256" key="4">
    <source>
        <dbReference type="ARBA" id="ARBA00022980"/>
    </source>
</evidence>
<name>A0A6N7XMU6_9FIRM</name>
<comment type="caution">
    <text evidence="12">The sequence shown here is derived from an EMBL/GenBank/DDBJ whole genome shotgun (WGS) entry which is preliminary data.</text>
</comment>
<dbReference type="InterPro" id="IPR036419">
    <property type="entry name" value="Ribosomal_S3_C_sf"/>
</dbReference>
<evidence type="ECO:0000256" key="8">
    <source>
        <dbReference type="HAMAP-Rule" id="MF_01309"/>
    </source>
</evidence>
<dbReference type="Gene3D" id="3.30.1140.32">
    <property type="entry name" value="Ribosomal protein S3, C-terminal domain"/>
    <property type="match status" value="1"/>
</dbReference>
<feature type="domain" description="KH type-2" evidence="11">
    <location>
        <begin position="39"/>
        <end position="108"/>
    </location>
</feature>
<dbReference type="PROSITE" id="PS00548">
    <property type="entry name" value="RIBOSOMAL_S3"/>
    <property type="match status" value="1"/>
</dbReference>
<dbReference type="InterPro" id="IPR004044">
    <property type="entry name" value="KH_dom_type_2"/>
</dbReference>